<dbReference type="AlphaFoldDB" id="A0A7J7FCS2"/>
<dbReference type="Gene3D" id="3.40.50.2060">
    <property type="match status" value="1"/>
</dbReference>
<dbReference type="PIRSF" id="PIRSF005715">
    <property type="entry name" value="VPS45_Sec1"/>
    <property type="match status" value="1"/>
</dbReference>
<name>A0A7J7FCS2_DICBM</name>
<comment type="similarity">
    <text evidence="2">Belongs to the STXBP/unc-18/SEC1 family.</text>
</comment>
<evidence type="ECO:0000256" key="2">
    <source>
        <dbReference type="ARBA" id="ARBA00009884"/>
    </source>
</evidence>
<keyword evidence="4" id="KW-0813">Transport</keyword>
<evidence type="ECO:0000313" key="10">
    <source>
        <dbReference type="EMBL" id="KAF5925800.1"/>
    </source>
</evidence>
<accession>A0A7J7FCS2</accession>
<dbReference type="Pfam" id="PF00995">
    <property type="entry name" value="Sec1"/>
    <property type="match status" value="2"/>
</dbReference>
<dbReference type="SUPFAM" id="SSF56815">
    <property type="entry name" value="Sec1/munc18-like (SM) proteins"/>
    <property type="match status" value="1"/>
</dbReference>
<evidence type="ECO:0000256" key="4">
    <source>
        <dbReference type="ARBA" id="ARBA00022927"/>
    </source>
</evidence>
<comment type="subcellular location">
    <subcellularLocation>
        <location evidence="1">Cytoplasm</location>
    </subcellularLocation>
    <subcellularLocation>
        <location evidence="6">Golgi apparatus</location>
        <location evidence="6">Golgi stack membrane</location>
        <topology evidence="6">Peripheral membrane protein</topology>
    </subcellularLocation>
</comment>
<dbReference type="InterPro" id="IPR027482">
    <property type="entry name" value="Sec1-like_dom2"/>
</dbReference>
<dbReference type="GO" id="GO:0015031">
    <property type="term" value="P:protein transport"/>
    <property type="evidence" value="ECO:0007669"/>
    <property type="project" value="UniProtKB-KW"/>
</dbReference>
<evidence type="ECO:0000256" key="5">
    <source>
        <dbReference type="ARBA" id="ARBA00023136"/>
    </source>
</evidence>
<dbReference type="InterPro" id="IPR043154">
    <property type="entry name" value="Sec-1-like_dom1"/>
</dbReference>
<proteinExistence type="inferred from homology"/>
<dbReference type="Gene3D" id="1.25.40.60">
    <property type="match status" value="1"/>
</dbReference>
<comment type="function">
    <text evidence="7">Plays a role in SNARE-pin assembly and Golgi-to-ER retrograde transport via its interaction with COG4. Involved in vesicular transport between the endoplasmic reticulum and the Golgi.</text>
</comment>
<dbReference type="FunFam" id="1.25.40.60:FF:000002">
    <property type="entry name" value="Sec1 family domain containing 1"/>
    <property type="match status" value="1"/>
</dbReference>
<dbReference type="EMBL" id="JACDTQ010000812">
    <property type="protein sequence ID" value="KAF5925800.1"/>
    <property type="molecule type" value="Genomic_DNA"/>
</dbReference>
<dbReference type="Gene3D" id="3.90.830.10">
    <property type="entry name" value="Syntaxin Binding Protein 1, Chain A, domain 2"/>
    <property type="match status" value="1"/>
</dbReference>
<keyword evidence="11" id="KW-1185">Reference proteome</keyword>
<keyword evidence="4" id="KW-0653">Protein transport</keyword>
<dbReference type="InterPro" id="IPR001619">
    <property type="entry name" value="Sec1-like"/>
</dbReference>
<evidence type="ECO:0000256" key="8">
    <source>
        <dbReference type="ARBA" id="ARBA00067725"/>
    </source>
</evidence>
<dbReference type="Gene3D" id="3.40.50.1910">
    <property type="match status" value="1"/>
</dbReference>
<comment type="caution">
    <text evidence="10">The sequence shown here is derived from an EMBL/GenBank/DDBJ whole genome shotgun (WGS) entry which is preliminary data.</text>
</comment>
<protein>
    <recommendedName>
        <fullName evidence="8">Sec1 family domain-containing protein 1</fullName>
    </recommendedName>
    <alternativeName>
        <fullName evidence="9">Syntaxin-binding protein 1-like 2</fullName>
    </alternativeName>
</protein>
<dbReference type="InterPro" id="IPR036045">
    <property type="entry name" value="Sec1-like_sf"/>
</dbReference>
<organism evidence="10 11">
    <name type="scientific">Diceros bicornis minor</name>
    <name type="common">South-central black rhinoceros</name>
    <dbReference type="NCBI Taxonomy" id="77932"/>
    <lineage>
        <taxon>Eukaryota</taxon>
        <taxon>Metazoa</taxon>
        <taxon>Chordata</taxon>
        <taxon>Craniata</taxon>
        <taxon>Vertebrata</taxon>
        <taxon>Euteleostomi</taxon>
        <taxon>Mammalia</taxon>
        <taxon>Eutheria</taxon>
        <taxon>Laurasiatheria</taxon>
        <taxon>Perissodactyla</taxon>
        <taxon>Rhinocerotidae</taxon>
        <taxon>Diceros</taxon>
    </lineage>
</organism>
<dbReference type="PANTHER" id="PTHR11679">
    <property type="entry name" value="VESICLE PROTEIN SORTING-ASSOCIATED"/>
    <property type="match status" value="1"/>
</dbReference>
<dbReference type="GO" id="GO:0016192">
    <property type="term" value="P:vesicle-mediated transport"/>
    <property type="evidence" value="ECO:0007669"/>
    <property type="project" value="InterPro"/>
</dbReference>
<evidence type="ECO:0000256" key="6">
    <source>
        <dbReference type="ARBA" id="ARBA00037843"/>
    </source>
</evidence>
<dbReference type="Proteomes" id="UP000551758">
    <property type="component" value="Unassembled WGS sequence"/>
</dbReference>
<keyword evidence="5" id="KW-0472">Membrane</keyword>
<reference evidence="10 11" key="1">
    <citation type="journal article" date="2020" name="Mol. Biol. Evol.">
        <title>Interspecific Gene Flow and the Evolution of Specialization in Black and White Rhinoceros.</title>
        <authorList>
            <person name="Moodley Y."/>
            <person name="Westbury M.V."/>
            <person name="Russo I.M."/>
            <person name="Gopalakrishnan S."/>
            <person name="Rakotoarivelo A."/>
            <person name="Olsen R.A."/>
            <person name="Prost S."/>
            <person name="Tunstall T."/>
            <person name="Ryder O.A."/>
            <person name="Dalen L."/>
            <person name="Bruford M.W."/>
        </authorList>
    </citation>
    <scope>NUCLEOTIDE SEQUENCE [LARGE SCALE GENOMIC DNA]</scope>
    <source>
        <strain evidence="10">SBR-YM</strain>
        <tissue evidence="10">Skin</tissue>
    </source>
</reference>
<gene>
    <name evidence="10" type="ORF">HPG69_002251</name>
</gene>
<dbReference type="GO" id="GO:0032580">
    <property type="term" value="C:Golgi cisterna membrane"/>
    <property type="evidence" value="ECO:0007669"/>
    <property type="project" value="UniProtKB-SubCell"/>
</dbReference>
<evidence type="ECO:0000256" key="9">
    <source>
        <dbReference type="ARBA" id="ARBA00082889"/>
    </source>
</evidence>
<evidence type="ECO:0000256" key="1">
    <source>
        <dbReference type="ARBA" id="ARBA00004496"/>
    </source>
</evidence>
<evidence type="ECO:0000313" key="11">
    <source>
        <dbReference type="Proteomes" id="UP000551758"/>
    </source>
</evidence>
<dbReference type="FunFam" id="3.40.50.2060:FF:000002">
    <property type="entry name" value="sec1 family domain-containing protein 1"/>
    <property type="match status" value="1"/>
</dbReference>
<sequence>MVGVKMAAAAAASIRERQTVALKRMLNFNVPHVKNSTGEPVWKVLIYDRFGQDIISPLLSVKELRDMGITLHLLLHSDRDPIPDVPAVYFVMPTEENIDRMCQDLRNQLYESYYLNFISAISRSKLEDIANAALAASAVTQVAKVFDQYLNFITLEDDMFVLCNQNKELVSYRAINRPDITDTEMETVMDTIVDSLFCFFVTLGAVPIIRCSRGTAAEMVAVKLDKKLRENLRDARNSLFTGDTLGAGQFRYYDFHLNRVNLEESSGVENSPAGARPKRKNKKSYDLTPVDKFWQKHKGSSSVQCCFSPFPEVAESVQQELESYRAQEDEVKRLKSIMGLEGEDEGAISMLSDNTAKLTSAVSSLPELLEKKRLIDLHTNVATAVLEHIKARKLDVYFEYEEKIMSKTTLDKSLLDIISDPDAGTPEDKMRLFLIYYISTQQAPSEADLEQYKKALTDAGCNLNPLQYIKQWKAFAKMASAPASYGNTTTKPMGLLSRVMNTGSQFVMEGVKNLVLKQQNLPVTRILDNLMEMKSNPETDDYRYFDPKMLRGNDSSVPRNKNPFQEAIVFVVGGGNYIEYQNLVDYIKNLAPGLEDHQIQQDD</sequence>
<keyword evidence="3" id="KW-0963">Cytoplasm</keyword>
<evidence type="ECO:0000256" key="3">
    <source>
        <dbReference type="ARBA" id="ARBA00022490"/>
    </source>
</evidence>
<evidence type="ECO:0000256" key="7">
    <source>
        <dbReference type="ARBA" id="ARBA00055860"/>
    </source>
</evidence>
<dbReference type="InterPro" id="IPR043127">
    <property type="entry name" value="Sec-1-like_dom3a"/>
</dbReference>